<protein>
    <submittedName>
        <fullName evidence="2">Uncharacterized protein</fullName>
    </submittedName>
</protein>
<proteinExistence type="predicted"/>
<evidence type="ECO:0000313" key="3">
    <source>
        <dbReference type="Proteomes" id="UP000464954"/>
    </source>
</evidence>
<name>A0A6P1M4Y8_9BACT</name>
<dbReference type="RefSeq" id="WP_160629041.1">
    <property type="nucleotide sequence ID" value="NZ_CP047593.1"/>
</dbReference>
<dbReference type="EMBL" id="CP047593">
    <property type="protein sequence ID" value="QHI69859.1"/>
    <property type="molecule type" value="Genomic_DNA"/>
</dbReference>
<dbReference type="KEGG" id="taer:GT409_10480"/>
<organism evidence="2 3">
    <name type="scientific">Tichowtungia aerotolerans</name>
    <dbReference type="NCBI Taxonomy" id="2697043"/>
    <lineage>
        <taxon>Bacteria</taxon>
        <taxon>Pseudomonadati</taxon>
        <taxon>Kiritimatiellota</taxon>
        <taxon>Tichowtungiia</taxon>
        <taxon>Tichowtungiales</taxon>
        <taxon>Tichowtungiaceae</taxon>
        <taxon>Tichowtungia</taxon>
    </lineage>
</organism>
<dbReference type="AlphaFoldDB" id="A0A6P1M4Y8"/>
<feature type="region of interest" description="Disordered" evidence="1">
    <location>
        <begin position="1"/>
        <end position="35"/>
    </location>
</feature>
<gene>
    <name evidence="2" type="ORF">GT409_10480</name>
</gene>
<evidence type="ECO:0000256" key="1">
    <source>
        <dbReference type="SAM" id="MobiDB-lite"/>
    </source>
</evidence>
<dbReference type="Proteomes" id="UP000464954">
    <property type="component" value="Chromosome"/>
</dbReference>
<keyword evidence="3" id="KW-1185">Reference proteome</keyword>
<accession>A0A6P1M4Y8</accession>
<sequence length="70" mass="7867">MKHSETELTPSFQSVDASSMSTHPRPADTPSLRGPQARVFRGLEKFHPKVGRFSASLSGLWKISDRELRE</sequence>
<evidence type="ECO:0000313" key="2">
    <source>
        <dbReference type="EMBL" id="QHI69859.1"/>
    </source>
</evidence>
<feature type="compositionally biased region" description="Polar residues" evidence="1">
    <location>
        <begin position="7"/>
        <end position="22"/>
    </location>
</feature>
<reference evidence="2 3" key="1">
    <citation type="submission" date="2020-01" db="EMBL/GenBank/DDBJ databases">
        <title>Ponticoccus aerotolerans gen. nov., sp. nov., an anaerobic bacterium and proposal of Ponticoccusceae fam. nov., Ponticoccusles ord. nov. and Ponticoccuse classis nov. in the phylum Kiritimatiellaeota.</title>
        <authorList>
            <person name="Zhou L.Y."/>
            <person name="Du Z.J."/>
        </authorList>
    </citation>
    <scope>NUCLEOTIDE SEQUENCE [LARGE SCALE GENOMIC DNA]</scope>
    <source>
        <strain evidence="2 3">S-5007</strain>
    </source>
</reference>